<reference evidence="11 12" key="1">
    <citation type="submission" date="2017-12" db="EMBL/GenBank/DDBJ databases">
        <title>High-resolution comparative analysis of great ape genomes.</title>
        <authorList>
            <person name="Pollen A."/>
            <person name="Hastie A."/>
            <person name="Hormozdiari F."/>
            <person name="Dougherty M."/>
            <person name="Liu R."/>
            <person name="Chaisson M."/>
            <person name="Hoppe E."/>
            <person name="Hill C."/>
            <person name="Pang A."/>
            <person name="Hillier L."/>
            <person name="Baker C."/>
            <person name="Armstrong J."/>
            <person name="Shendure J."/>
            <person name="Paten B."/>
            <person name="Wilson R."/>
            <person name="Chao H."/>
            <person name="Schneider V."/>
            <person name="Ventura M."/>
            <person name="Kronenberg Z."/>
            <person name="Murali S."/>
            <person name="Gordon D."/>
            <person name="Cantsilieris S."/>
            <person name="Munson K."/>
            <person name="Nelson B."/>
            <person name="Raja A."/>
            <person name="Underwood J."/>
            <person name="Diekhans M."/>
            <person name="Fiddes I."/>
            <person name="Haussler D."/>
            <person name="Eichler E."/>
        </authorList>
    </citation>
    <scope>NUCLEOTIDE SEQUENCE [LARGE SCALE GENOMIC DNA]</scope>
    <source>
        <strain evidence="11">Yerkes chimp pedigree #C0471</strain>
    </source>
</reference>
<evidence type="ECO:0000256" key="8">
    <source>
        <dbReference type="ARBA" id="ARBA00022807"/>
    </source>
</evidence>
<protein>
    <recommendedName>
        <fullName evidence="3">ubiquitinyl hydrolase 1</fullName>
        <ecNumber evidence="3">3.4.19.12</ecNumber>
    </recommendedName>
</protein>
<dbReference type="PROSITE" id="PS50235">
    <property type="entry name" value="USP_3"/>
    <property type="match status" value="1"/>
</dbReference>
<feature type="domain" description="USP" evidence="10">
    <location>
        <begin position="1559"/>
        <end position="1956"/>
    </location>
</feature>
<dbReference type="GO" id="GO:0016579">
    <property type="term" value="P:protein deubiquitination"/>
    <property type="evidence" value="ECO:0007669"/>
    <property type="project" value="InterPro"/>
</dbReference>
<dbReference type="InterPro" id="IPR038765">
    <property type="entry name" value="Papain-like_cys_pep_sf"/>
</dbReference>
<evidence type="ECO:0000256" key="7">
    <source>
        <dbReference type="ARBA" id="ARBA00022801"/>
    </source>
</evidence>
<dbReference type="InterPro" id="IPR018200">
    <property type="entry name" value="USP_CS"/>
</dbReference>
<dbReference type="Pfam" id="PF25010">
    <property type="entry name" value="ARM_UBP24_USP9X-Y"/>
    <property type="match status" value="1"/>
</dbReference>
<comment type="catalytic activity">
    <reaction evidence="1">
        <text>Thiol-dependent hydrolysis of ester, thioester, amide, peptide and isopeptide bonds formed by the C-terminal Gly of ubiquitin (a 76-residue protein attached to proteins as an intracellular targeting signal).</text>
        <dbReference type="EC" id="3.4.19.12"/>
    </reaction>
</comment>
<sequence length="2552" mass="290702">MTAITHGSPLGGNDSQGQVLDGQSQHLFQQNQTSSPDSSNENSVATPPPEEQGQGDAPPQHEDEDPAFPHTELAKLDDMINRPRWVVPVLPKGELEVLLEAAIDLSVKGLDVKSEACQRFFQDGLTISFTKILMDEAVSGWKFEIHRCIINNTHRLVELCVAKLSQDWFPLLELLAMALNPYCKFHIYNGTRPCELISSNAQLPDDELFARSSDPRSPKGWLVDLINKFGTLNGFQILHDHFFNGSALNVQIIATLIKPFGQCYEFLSQHTVKKYFIPVIEIVPHLLENLTDEELKKEAKNEAKNDAISMIIKSLKNLASRISGQDETIKNLEICRLKMILRLLQISSFNGKMNALNEINKVISSVSYYTHRHSNPEEEEWLTAEQMAEWIQQNNILSIVLQDSLHQPQYVEKLEKILRFVIKEKALTLQDLDNIWAAQAGKHEAIVKNVHDLLAKLAWDFSSGQLDHLFDCFKASWTNASKKQREKLLELILRLAEDDKDGVMAHKVLNLLWNLAHSDDVPVDIMDLALTAHIKILDYSCSQDRDAQKIQWIDHFIEELRTNDKWVIPALKQIREICSLFGEAPQNLSQTQRSPRIFYRHDLINHLQQNHALVTLVAENLATYMNSIRLYARDREDYDPQTVRLGSRYSHVQEVQERLNFLRFLLKDGQLWLCAPQAKQIWKCLAENAVYFCDREACFKWYSKLMGDEPDLDPDINKDFFESSVLQLDPSLLTENGMKCFERFFKAVNCRERKLIAKRRSYMMDDLELIGLDYLWRVVIQSSDEIANRAIDLLKEIYTNLGPRLKANQVVIHEDFIQSCFDRLKASYDTLCVFDGDKNSINCARQEAIRMVRVLTVIKEYINECDSDYHKERMILPMLRAFRGKHLSLIVRFPNQGRQVDELDIWSHTNDTIGSVRRCIVNRIKANVAHTKIELFVGGELIDSEDDRKLIGQLNLKDKSLITAKLTQINSNMPASPDSSSDSSTASPGNHHNHYNDGPNLEVESCLPGVIMSVHPRYISFLWQVADLGRNLNMPPLRDGARVLMKLMPPDRTAVEKLRAVCLDHAKLGEGKLSPPLDSLFFGPSASQVLYLTEVVYTLLMPAGVPLTDGSSDFQVHFLKSGGLPLVLSMLIRNNFLPNTDTETRRGAYLNALKIAKLLLTAIGYGHVQAVAEACQPVVDGTDPITQINQVTHDQAVVLQSALQSIPNPSSECVLRSESILLAQEISNEASRYMPDICVIRAIQKIIWASACGALGLVFSPNEEITKIYQMTTNGSNKLEVEDEQVCCEALEVMTLCFALLPTVLDALSKEKAWQTFIIDLLLHCPSKTVRQLAQEQFFLMCTRCCMGHRPLLFFITLLFTILGSTAREKGKYSGDYFTLLRHLLNYAYNGNINIPNAEVLLVSEIDWLKRIRDNVKNTGETGVKEPILEGHLGVTKELLAFQTSEKKCHFGCEKGGANLVKELIDDFIFPASKVYLQYVRSGELPAEQAIPVCSSPVTINAGFELLVALAIGCVRNLKQIVDCLTEMYYMGTAITTCETLTEWEYLPPVGPCPPKGFVGLKNAGATCYMNSVIQQLYMIPSIRNSILAIEGTGSDLDDDMFRDEKQDSESNVDPRDDVFGYPHQFEDKPALSKTEDRKEYNIGVLRHLQVIFGHLAASRLQYYVPRGFWKQFRIWGEPVNLREQHDALEFFNSLVDSLDEALKALGHPAILSKVLGGSFADQKICQGCPHRYECEESFTTLNVDIRNHQNLLDSLEQYIKGDLLEGANAYHCEKCDKKVDTVKRLLIKKLPRVLAIQLKRFDYDWERECAIKFNDYFEFPRELDMGPYTVAGVANLERDNVNSENELTEQKEQSDTAGGTKYRLVGVLVHSGQASSGHYYSYIIQRNGKDDQTDHWYKFDDGDVTECKMDDDEEMKNQCFGGEYMGEVFDHMMKRMSYRRQKRWWNAYILFYEQMDMIDEDDEMIRYISELTIARPHQIIMSPAIERSVRKQNVKFMHNRMQYSLEYFQFVKKLLTCNGVYLNLAPGQDYLLPEAEEITMISIQLAARFLFTTGFHTKKIVRGPASDWYDALCVLLHHSKNIRFWFTHNVLFNVSNRFSEYLLECPSAEVRGAFAKLIVFIAHFSLQDGSCPSPFASPGPSSQACDNLSLSDHLLRATLNLLREVSEHGRHLQQYFNLFVMYANLGVAEKTQLLKLNVPATFMLVSLDEGPGPPIKYQYAELGKLYSVVSQLIRCCNVSSTMQSSINGNPPLPNPFGDPNLSQPIMPIQQNVLDILFVRTSYVKKIIEDCSNSEDTIKLLRFCSWENPQFSSTVLSELLWQVAYSYTYELWPYLDLLLQILLIEDSWQTHRIHNALKGIPDDRDGLFDTIQRSKNHYQKRAYQCIKCMVALFSSCPVAYQILQGNGDLKRKWTWAVEWLGDELERRPYTGNPQYSYNSWSPPVQSNETANSYFLERSHSARRTLAKACELCPEEEPDDQDAPDEHEPSPSEDAPLYPHSPASQYQQNNHVHGQPYTGPAAHHLNNPQKTGQRTPENYEGNEEVSSPQMKDQ</sequence>
<feature type="compositionally biased region" description="Acidic residues" evidence="9">
    <location>
        <begin position="2473"/>
        <end position="2482"/>
    </location>
</feature>
<feature type="compositionally biased region" description="Polar residues" evidence="9">
    <location>
        <begin position="2501"/>
        <end position="2511"/>
    </location>
</feature>
<dbReference type="Pfam" id="PF22900">
    <property type="entry name" value="UCH_UBL1"/>
    <property type="match status" value="1"/>
</dbReference>
<feature type="region of interest" description="Disordered" evidence="9">
    <location>
        <begin position="971"/>
        <end position="997"/>
    </location>
</feature>
<dbReference type="GO" id="GO:0006508">
    <property type="term" value="P:proteolysis"/>
    <property type="evidence" value="ECO:0007669"/>
    <property type="project" value="UniProtKB-KW"/>
</dbReference>
<feature type="region of interest" description="Disordered" evidence="9">
    <location>
        <begin position="1"/>
        <end position="67"/>
    </location>
</feature>
<dbReference type="GO" id="GO:0004843">
    <property type="term" value="F:cysteine-type deubiquitinase activity"/>
    <property type="evidence" value="ECO:0007669"/>
    <property type="project" value="UniProtKB-EC"/>
</dbReference>
<keyword evidence="5" id="KW-0645">Protease</keyword>
<evidence type="ECO:0000256" key="1">
    <source>
        <dbReference type="ARBA" id="ARBA00000707"/>
    </source>
</evidence>
<evidence type="ECO:0000256" key="3">
    <source>
        <dbReference type="ARBA" id="ARBA00012759"/>
    </source>
</evidence>
<dbReference type="Gene3D" id="3.90.70.10">
    <property type="entry name" value="Cysteine proteinases"/>
    <property type="match status" value="1"/>
</dbReference>
<feature type="compositionally biased region" description="Low complexity" evidence="9">
    <location>
        <begin position="974"/>
        <end position="988"/>
    </location>
</feature>
<keyword evidence="4" id="KW-0597">Phosphoprotein</keyword>
<feature type="compositionally biased region" description="Polar residues" evidence="9">
    <location>
        <begin position="2525"/>
        <end position="2535"/>
    </location>
</feature>
<dbReference type="STRING" id="9598.ENSPTRP00000038766"/>
<keyword evidence="6" id="KW-0833">Ubl conjugation pathway</keyword>
<evidence type="ECO:0000313" key="11">
    <source>
        <dbReference type="EMBL" id="PNI20856.1"/>
    </source>
</evidence>
<feature type="compositionally biased region" description="Polar residues" evidence="9">
    <location>
        <begin position="13"/>
        <end position="45"/>
    </location>
</feature>
<dbReference type="SUPFAM" id="SSF48371">
    <property type="entry name" value="ARM repeat"/>
    <property type="match status" value="1"/>
</dbReference>
<dbReference type="Pfam" id="PF12030">
    <property type="entry name" value="DUF3517"/>
    <property type="match status" value="1"/>
</dbReference>
<gene>
    <name evidence="11" type="ORF">CK820_G0048380</name>
</gene>
<dbReference type="Proteomes" id="UP000236370">
    <property type="component" value="Unassembled WGS sequence"/>
</dbReference>
<evidence type="ECO:0000259" key="10">
    <source>
        <dbReference type="PROSITE" id="PS50235"/>
    </source>
</evidence>
<dbReference type="InterPro" id="IPR056850">
    <property type="entry name" value="ARM_UBP34_24_USP9X_Y"/>
</dbReference>
<evidence type="ECO:0000256" key="9">
    <source>
        <dbReference type="SAM" id="MobiDB-lite"/>
    </source>
</evidence>
<keyword evidence="7" id="KW-0378">Hydrolase</keyword>
<evidence type="ECO:0000256" key="5">
    <source>
        <dbReference type="ARBA" id="ARBA00022670"/>
    </source>
</evidence>
<dbReference type="SUPFAM" id="SSF54001">
    <property type="entry name" value="Cysteine proteinases"/>
    <property type="match status" value="1"/>
</dbReference>
<dbReference type="CDD" id="cd02659">
    <property type="entry name" value="peptidase_C19C"/>
    <property type="match status" value="1"/>
</dbReference>
<evidence type="ECO:0000256" key="6">
    <source>
        <dbReference type="ARBA" id="ARBA00022786"/>
    </source>
</evidence>
<dbReference type="InterPro" id="IPR021905">
    <property type="entry name" value="DUF3517"/>
</dbReference>
<dbReference type="EC" id="3.4.19.12" evidence="3"/>
<dbReference type="EMBL" id="NBAG03000469">
    <property type="protein sequence ID" value="PNI20856.1"/>
    <property type="molecule type" value="Genomic_DNA"/>
</dbReference>
<accession>A0A2J8JDM2</accession>
<dbReference type="PANTHER" id="PTHR24006:SF693">
    <property type="entry name" value="UBIQUITIN CARBOXYL-TERMINAL HYDROLASE FAF-Y-RELATED"/>
    <property type="match status" value="1"/>
</dbReference>
<dbReference type="InterPro" id="IPR050164">
    <property type="entry name" value="Peptidase_C19"/>
</dbReference>
<dbReference type="PROSITE" id="PS00973">
    <property type="entry name" value="USP_2"/>
    <property type="match status" value="1"/>
</dbReference>
<dbReference type="InterPro" id="IPR028889">
    <property type="entry name" value="USP"/>
</dbReference>
<comment type="similarity">
    <text evidence="2">Belongs to the peptidase C19 family.</text>
</comment>
<keyword evidence="8" id="KW-0788">Thiol protease</keyword>
<evidence type="ECO:0000256" key="4">
    <source>
        <dbReference type="ARBA" id="ARBA00022553"/>
    </source>
</evidence>
<feature type="compositionally biased region" description="Polar residues" evidence="9">
    <location>
        <begin position="2543"/>
        <end position="2552"/>
    </location>
</feature>
<comment type="caution">
    <text evidence="11">The sequence shown here is derived from an EMBL/GenBank/DDBJ whole genome shotgun (WGS) entry which is preliminary data.</text>
</comment>
<evidence type="ECO:0000313" key="12">
    <source>
        <dbReference type="Proteomes" id="UP000236370"/>
    </source>
</evidence>
<dbReference type="PROSITE" id="PS00972">
    <property type="entry name" value="USP_1"/>
    <property type="match status" value="1"/>
</dbReference>
<dbReference type="InterPro" id="IPR016024">
    <property type="entry name" value="ARM-type_fold"/>
</dbReference>
<evidence type="ECO:0000256" key="2">
    <source>
        <dbReference type="ARBA" id="ARBA00009085"/>
    </source>
</evidence>
<name>A0A2J8JDM2_PANTR</name>
<feature type="region of interest" description="Disordered" evidence="9">
    <location>
        <begin position="2473"/>
        <end position="2552"/>
    </location>
</feature>
<organism evidence="11 12">
    <name type="scientific">Pan troglodytes</name>
    <name type="common">Chimpanzee</name>
    <dbReference type="NCBI Taxonomy" id="9598"/>
    <lineage>
        <taxon>Eukaryota</taxon>
        <taxon>Metazoa</taxon>
        <taxon>Chordata</taxon>
        <taxon>Craniata</taxon>
        <taxon>Vertebrata</taxon>
        <taxon>Euteleostomi</taxon>
        <taxon>Mammalia</taxon>
        <taxon>Eutheria</taxon>
        <taxon>Euarchontoglires</taxon>
        <taxon>Primates</taxon>
        <taxon>Haplorrhini</taxon>
        <taxon>Catarrhini</taxon>
        <taxon>Hominidae</taxon>
        <taxon>Pan</taxon>
    </lineage>
</organism>
<dbReference type="InterPro" id="IPR001394">
    <property type="entry name" value="Peptidase_C19_UCH"/>
</dbReference>
<proteinExistence type="inferred from homology"/>
<dbReference type="InterPro" id="IPR055176">
    <property type="entry name" value="UBP24/USP9X/USP9Y_UBL"/>
</dbReference>
<dbReference type="Pfam" id="PF00443">
    <property type="entry name" value="UCH"/>
    <property type="match status" value="1"/>
</dbReference>
<dbReference type="PANTHER" id="PTHR24006">
    <property type="entry name" value="UBIQUITIN CARBOXYL-TERMINAL HYDROLASE"/>
    <property type="match status" value="1"/>
</dbReference>